<evidence type="ECO:0000256" key="1">
    <source>
        <dbReference type="SAM" id="MobiDB-lite"/>
    </source>
</evidence>
<sequence length="482" mass="52795">MHPVSVAAWVHEIKSPPLSSRKRARPNHCESLPRCFPVNAYSPDPDSQDSLDELGGPTPRPRIYSHYTHPVPKLSYTKSLVAIADELGGDAFQTRSPSRSRTQSQQSQSQASSTRSAGAKKVTSLWDVGSGVAYTNLANTAAKRRLQLGNGGLALLEALEDVSDGPVFAARLKAQLIEAGIERIKPHQLDDTDNRPIEELLTELDVIQTINALSHRCAENRDHESEWNNRVHTKVFELALGNDEGIVGFRSVTSARITSEFRPTHSPGLTTGKIVDYAMFPELSGPARDAVLSLISTSSESINHVSYEGLHTRPIAVSIETKTESRTVEEAKVQLGVWVAAQVARIEALIRQMAVLKANNNKWRAEGQGCRGSGKNSTQQPTPTLAIEAATSHEPTPLLSQIVFPLLDIQSEPWSLFLARVSVTSPNPPNTPSLDTHIRKPASHIQIFHSLPLGNTANTAQTYRLARSLKVLRAWIDGEMRE</sequence>
<feature type="compositionally biased region" description="Low complexity" evidence="1">
    <location>
        <begin position="93"/>
        <end position="116"/>
    </location>
</feature>
<reference evidence="3 4" key="1">
    <citation type="submission" date="2020-01" db="EMBL/GenBank/DDBJ databases">
        <authorList>
            <consortium name="DOE Joint Genome Institute"/>
            <person name="Haridas S."/>
            <person name="Albert R."/>
            <person name="Binder M."/>
            <person name="Bloem J."/>
            <person name="Labutti K."/>
            <person name="Salamov A."/>
            <person name="Andreopoulos B."/>
            <person name="Baker S.E."/>
            <person name="Barry K."/>
            <person name="Bills G."/>
            <person name="Bluhm B.H."/>
            <person name="Cannon C."/>
            <person name="Castanera R."/>
            <person name="Culley D.E."/>
            <person name="Daum C."/>
            <person name="Ezra D."/>
            <person name="Gonzalez J.B."/>
            <person name="Henrissat B."/>
            <person name="Kuo A."/>
            <person name="Liang C."/>
            <person name="Lipzen A."/>
            <person name="Lutzoni F."/>
            <person name="Magnuson J."/>
            <person name="Mondo S."/>
            <person name="Nolan M."/>
            <person name="Ohm R."/>
            <person name="Pangilinan J."/>
            <person name="Park H.-J.H."/>
            <person name="Ramirez L."/>
            <person name="Alfaro M."/>
            <person name="Sun H."/>
            <person name="Tritt A."/>
            <person name="Yoshinaga Y."/>
            <person name="Zwiers L.-H.L."/>
            <person name="Turgeon B.G."/>
            <person name="Goodwin S.B."/>
            <person name="Spatafora J.W."/>
            <person name="Crous P.W."/>
            <person name="Grigoriev I.V."/>
        </authorList>
    </citation>
    <scope>NUCLEOTIDE SEQUENCE [LARGE SCALE GENOMIC DNA]</scope>
    <source>
        <strain evidence="3 4">CBS 611.86</strain>
    </source>
</reference>
<evidence type="ECO:0000313" key="3">
    <source>
        <dbReference type="EMBL" id="KAF2876860.1"/>
    </source>
</evidence>
<dbReference type="AlphaFoldDB" id="A0A7C8MCE0"/>
<dbReference type="EMBL" id="JAADJZ010000002">
    <property type="protein sequence ID" value="KAF2876860.1"/>
    <property type="molecule type" value="Genomic_DNA"/>
</dbReference>
<accession>A0A7C8MCE0</accession>
<feature type="domain" description="PD-(D/E)XK nuclease-like" evidence="2">
    <location>
        <begin position="193"/>
        <end position="479"/>
    </location>
</feature>
<protein>
    <recommendedName>
        <fullName evidence="2">PD-(D/E)XK nuclease-like domain-containing protein</fullName>
    </recommendedName>
</protein>
<gene>
    <name evidence="3" type="ORF">BDV95DRAFT_624998</name>
</gene>
<name>A0A7C8MCE0_9PLEO</name>
<comment type="caution">
    <text evidence="3">The sequence shown here is derived from an EMBL/GenBank/DDBJ whole genome shotgun (WGS) entry which is preliminary data.</text>
</comment>
<evidence type="ECO:0000313" key="4">
    <source>
        <dbReference type="Proteomes" id="UP000481861"/>
    </source>
</evidence>
<keyword evidence="4" id="KW-1185">Reference proteome</keyword>
<dbReference type="OrthoDB" id="4161186at2759"/>
<evidence type="ECO:0000259" key="2">
    <source>
        <dbReference type="Pfam" id="PF20516"/>
    </source>
</evidence>
<organism evidence="3 4">
    <name type="scientific">Massariosphaeria phaeospora</name>
    <dbReference type="NCBI Taxonomy" id="100035"/>
    <lineage>
        <taxon>Eukaryota</taxon>
        <taxon>Fungi</taxon>
        <taxon>Dikarya</taxon>
        <taxon>Ascomycota</taxon>
        <taxon>Pezizomycotina</taxon>
        <taxon>Dothideomycetes</taxon>
        <taxon>Pleosporomycetidae</taxon>
        <taxon>Pleosporales</taxon>
        <taxon>Pleosporales incertae sedis</taxon>
        <taxon>Massariosphaeria</taxon>
    </lineage>
</organism>
<feature type="region of interest" description="Disordered" evidence="1">
    <location>
        <begin position="34"/>
        <end position="67"/>
    </location>
</feature>
<dbReference type="Pfam" id="PF20516">
    <property type="entry name" value="PDDEXK_12"/>
    <property type="match status" value="1"/>
</dbReference>
<feature type="region of interest" description="Disordered" evidence="1">
    <location>
        <begin position="91"/>
        <end position="120"/>
    </location>
</feature>
<dbReference type="Proteomes" id="UP000481861">
    <property type="component" value="Unassembled WGS sequence"/>
</dbReference>
<dbReference type="InterPro" id="IPR046797">
    <property type="entry name" value="PDDEXK_12"/>
</dbReference>
<proteinExistence type="predicted"/>